<keyword evidence="5" id="KW-1185">Reference proteome</keyword>
<evidence type="ECO:0000259" key="3">
    <source>
        <dbReference type="PROSITE" id="PS50887"/>
    </source>
</evidence>
<comment type="caution">
    <text evidence="4">The sequence shown here is derived from an EMBL/GenBank/DDBJ whole genome shotgun (WGS) entry which is preliminary data.</text>
</comment>
<feature type="transmembrane region" description="Helical" evidence="1">
    <location>
        <begin position="76"/>
        <end position="97"/>
    </location>
</feature>
<dbReference type="InterPro" id="IPR035919">
    <property type="entry name" value="EAL_sf"/>
</dbReference>
<feature type="transmembrane region" description="Helical" evidence="1">
    <location>
        <begin position="178"/>
        <end position="199"/>
    </location>
</feature>
<keyword evidence="1" id="KW-0472">Membrane</keyword>
<feature type="domain" description="GGDEF" evidence="3">
    <location>
        <begin position="256"/>
        <end position="392"/>
    </location>
</feature>
<dbReference type="RefSeq" id="WP_154548850.1">
    <property type="nucleotide sequence ID" value="NZ_VUMX01000015.1"/>
</dbReference>
<sequence length="940" mass="106485">MIKATVVYAISEFFCAIIMFGLNASLKAVTNYGKREKWFSRVFITQGMYLLGDGLSTVIPWHYVPVAGPLMILLNLYKALMLDVVSVAIFFYIDSCGQLTMSDTKKKRWLVCLPAILAAVFEVLVSIASPTLFMSVNMKLTSLLNCLLVGVPAFYALATVALAVHGASQSPTKTVRNFYLVTGTYPLVMVFFGALDIYFGEIPFYAFAATLCLIFLYLYQFGVFVDTLSLSSLSNLKGRERFKSFLEDIQKKGEMGEYYILLIDMDGLKSINDIYGREEGDRAVYLVGEKVEALEESALGSSCHYGGDEFLAVLRLADENAVALTIDDLKSAIKQSALAEKLATIPQVVVGFVRADTADGDLKMQLRIAESQIYEQKREFKKGDQEGNFFVDKVTGLPNANYFNSFAGNYVREHIYDKPAVVLVNIRGMQAYNNHYGYEQGDALLKRIAQELHKRFAKGILVRFAEDNFVIVTADPDVERLLTEAAAEINHKEAVGLRAGIYYCESDQDSVAIAVDKAKLAMRYIKDDRSVVYRVYDQEVSKSFERQAYVLEHFQEALDSGWIRPYYQIDVRSLTGAVCSAEALARWDDPKYGVLTPFFFVETLEDAHLVHKLDLEIIRQVCEMLARRLKEGQPVVPISVNLSRVDFQVCDIFAEVDQLRRHYGLEAKMLKIEILESTIATNPKELKRAIGKFHEAGYEVWMDDFGSGYSNFNNLDEYNFDLLKIDMVFLHSFDVRPHIKTILSMIVDMAKKMGMHTVCEGVETQEQADFLREIGCERLQGYILSKPVPQEEFESQLTHYAQSKVENPAENDYYDRLSHVNVLFDPMIDNGQKQDPGIKLPIGLIEREGDELDFVFMNHSYQQVLVDSGYHPDRWNQEAGSSHLFQSVMLKLMDESKAANGAEASQVYVFNGVSYLLEIRYLATDQLKQKQAYVYTFEKL</sequence>
<dbReference type="SUPFAM" id="SSF55073">
    <property type="entry name" value="Nucleotide cyclase"/>
    <property type="match status" value="2"/>
</dbReference>
<dbReference type="InterPro" id="IPR043128">
    <property type="entry name" value="Rev_trsase/Diguanyl_cyclase"/>
</dbReference>
<feature type="domain" description="EAL" evidence="2">
    <location>
        <begin position="547"/>
        <end position="801"/>
    </location>
</feature>
<dbReference type="PANTHER" id="PTHR33121:SF70">
    <property type="entry name" value="SIGNALING PROTEIN YKOW"/>
    <property type="match status" value="1"/>
</dbReference>
<dbReference type="GO" id="GO:0071111">
    <property type="term" value="F:cyclic-guanylate-specific phosphodiesterase activity"/>
    <property type="evidence" value="ECO:0007669"/>
    <property type="project" value="InterPro"/>
</dbReference>
<evidence type="ECO:0000259" key="2">
    <source>
        <dbReference type="PROSITE" id="PS50883"/>
    </source>
</evidence>
<protein>
    <submittedName>
        <fullName evidence="4">EAL domain-containing protein</fullName>
    </submittedName>
</protein>
<dbReference type="InterPro" id="IPR029787">
    <property type="entry name" value="Nucleotide_cyclase"/>
</dbReference>
<dbReference type="SUPFAM" id="SSF141868">
    <property type="entry name" value="EAL domain-like"/>
    <property type="match status" value="1"/>
</dbReference>
<dbReference type="PANTHER" id="PTHR33121">
    <property type="entry name" value="CYCLIC DI-GMP PHOSPHODIESTERASE PDEF"/>
    <property type="match status" value="1"/>
</dbReference>
<feature type="transmembrane region" description="Helical" evidence="1">
    <location>
        <begin position="140"/>
        <end position="166"/>
    </location>
</feature>
<dbReference type="Gene3D" id="3.30.70.270">
    <property type="match status" value="2"/>
</dbReference>
<dbReference type="Pfam" id="PF00990">
    <property type="entry name" value="GGDEF"/>
    <property type="match status" value="2"/>
</dbReference>
<accession>A0A6A8MEU7</accession>
<dbReference type="OrthoDB" id="2624050at2"/>
<dbReference type="Pfam" id="PF00563">
    <property type="entry name" value="EAL"/>
    <property type="match status" value="1"/>
</dbReference>
<organism evidence="4 5">
    <name type="scientific">Lactobacillus porci</name>
    <dbReference type="NCBI Taxonomy" id="2012477"/>
    <lineage>
        <taxon>Bacteria</taxon>
        <taxon>Bacillati</taxon>
        <taxon>Bacillota</taxon>
        <taxon>Bacilli</taxon>
        <taxon>Lactobacillales</taxon>
        <taxon>Lactobacillaceae</taxon>
        <taxon>Lactobacillus</taxon>
    </lineage>
</organism>
<evidence type="ECO:0000256" key="1">
    <source>
        <dbReference type="SAM" id="Phobius"/>
    </source>
</evidence>
<feature type="transmembrane region" description="Helical" evidence="1">
    <location>
        <begin position="6"/>
        <end position="26"/>
    </location>
</feature>
<dbReference type="InterPro" id="IPR050706">
    <property type="entry name" value="Cyclic-di-GMP_PDE-like"/>
</dbReference>
<dbReference type="AlphaFoldDB" id="A0A6A8MEU7"/>
<dbReference type="PROSITE" id="PS50883">
    <property type="entry name" value="EAL"/>
    <property type="match status" value="1"/>
</dbReference>
<keyword evidence="1" id="KW-0812">Transmembrane</keyword>
<reference evidence="4 5" key="1">
    <citation type="submission" date="2019-08" db="EMBL/GenBank/DDBJ databases">
        <title>In-depth cultivation of the pig gut microbiome towards novel bacterial diversity and tailored functional studies.</title>
        <authorList>
            <person name="Wylensek D."/>
            <person name="Hitch T.C.A."/>
            <person name="Clavel T."/>
        </authorList>
    </citation>
    <scope>NUCLEOTIDE SEQUENCE [LARGE SCALE GENOMIC DNA]</scope>
    <source>
        <strain evidence="4 5">Bifido-178-WT-2B</strain>
    </source>
</reference>
<proteinExistence type="predicted"/>
<dbReference type="Proteomes" id="UP000438120">
    <property type="component" value="Unassembled WGS sequence"/>
</dbReference>
<dbReference type="PROSITE" id="PS50887">
    <property type="entry name" value="GGDEF"/>
    <property type="match status" value="2"/>
</dbReference>
<gene>
    <name evidence="4" type="ORF">FYJ62_06260</name>
</gene>
<feature type="transmembrane region" description="Helical" evidence="1">
    <location>
        <begin position="38"/>
        <end position="64"/>
    </location>
</feature>
<dbReference type="NCBIfam" id="TIGR00254">
    <property type="entry name" value="GGDEF"/>
    <property type="match status" value="1"/>
</dbReference>
<keyword evidence="1" id="KW-1133">Transmembrane helix</keyword>
<dbReference type="InterPro" id="IPR001633">
    <property type="entry name" value="EAL_dom"/>
</dbReference>
<dbReference type="CDD" id="cd01948">
    <property type="entry name" value="EAL"/>
    <property type="match status" value="1"/>
</dbReference>
<dbReference type="SMART" id="SM00052">
    <property type="entry name" value="EAL"/>
    <property type="match status" value="1"/>
</dbReference>
<feature type="transmembrane region" description="Helical" evidence="1">
    <location>
        <begin position="109"/>
        <end position="128"/>
    </location>
</feature>
<dbReference type="EMBL" id="VUMX01000015">
    <property type="protein sequence ID" value="MST87246.1"/>
    <property type="molecule type" value="Genomic_DNA"/>
</dbReference>
<dbReference type="SMART" id="SM00267">
    <property type="entry name" value="GGDEF"/>
    <property type="match status" value="1"/>
</dbReference>
<evidence type="ECO:0000313" key="5">
    <source>
        <dbReference type="Proteomes" id="UP000438120"/>
    </source>
</evidence>
<feature type="domain" description="GGDEF" evidence="3">
    <location>
        <begin position="417"/>
        <end position="538"/>
    </location>
</feature>
<evidence type="ECO:0000313" key="4">
    <source>
        <dbReference type="EMBL" id="MST87246.1"/>
    </source>
</evidence>
<name>A0A6A8MEU7_9LACO</name>
<dbReference type="InterPro" id="IPR000160">
    <property type="entry name" value="GGDEF_dom"/>
</dbReference>
<dbReference type="Gene3D" id="3.20.20.450">
    <property type="entry name" value="EAL domain"/>
    <property type="match status" value="1"/>
</dbReference>